<dbReference type="SMART" id="SM00116">
    <property type="entry name" value="CBS"/>
    <property type="match status" value="2"/>
</dbReference>
<dbReference type="Gene3D" id="3.10.580.10">
    <property type="entry name" value="CBS-domain"/>
    <property type="match status" value="1"/>
</dbReference>
<keyword evidence="1 2" id="KW-0129">CBS domain</keyword>
<protein>
    <submittedName>
        <fullName evidence="4">CBS domain-containing protein</fullName>
    </submittedName>
</protein>
<dbReference type="RefSeq" id="WP_020374568.1">
    <property type="nucleotide sequence ID" value="NZ_MDZD01000018.1"/>
</dbReference>
<evidence type="ECO:0000256" key="1">
    <source>
        <dbReference type="ARBA" id="ARBA00023122"/>
    </source>
</evidence>
<evidence type="ECO:0000256" key="2">
    <source>
        <dbReference type="PROSITE-ProRule" id="PRU00703"/>
    </source>
</evidence>
<dbReference type="EMBL" id="PXYX01000027">
    <property type="protein sequence ID" value="PSR25661.1"/>
    <property type="molecule type" value="Genomic_DNA"/>
</dbReference>
<accession>A0A1R0IQ70</accession>
<reference evidence="4 5" key="1">
    <citation type="journal article" date="2014" name="BMC Genomics">
        <title>Comparison of environmental and isolate Sulfobacillus genomes reveals diverse carbon, sulfur, nitrogen, and hydrogen metabolisms.</title>
        <authorList>
            <person name="Justice N.B."/>
            <person name="Norman A."/>
            <person name="Brown C.T."/>
            <person name="Singh A."/>
            <person name="Thomas B.C."/>
            <person name="Banfield J.F."/>
        </authorList>
    </citation>
    <scope>NUCLEOTIDE SEQUENCE [LARGE SCALE GENOMIC DNA]</scope>
    <source>
        <strain evidence="4">AMDSBA5</strain>
    </source>
</reference>
<dbReference type="PANTHER" id="PTHR43080:SF2">
    <property type="entry name" value="CBS DOMAIN-CONTAINING PROTEIN"/>
    <property type="match status" value="1"/>
</dbReference>
<feature type="domain" description="CBS" evidence="3">
    <location>
        <begin position="71"/>
        <end position="130"/>
    </location>
</feature>
<dbReference type="InterPro" id="IPR051257">
    <property type="entry name" value="Diverse_CBS-Domain"/>
</dbReference>
<evidence type="ECO:0000259" key="3">
    <source>
        <dbReference type="PROSITE" id="PS51371"/>
    </source>
</evidence>
<dbReference type="SUPFAM" id="SSF54631">
    <property type="entry name" value="CBS-domain pair"/>
    <property type="match status" value="1"/>
</dbReference>
<feature type="domain" description="CBS" evidence="3">
    <location>
        <begin position="7"/>
        <end position="65"/>
    </location>
</feature>
<gene>
    <name evidence="4" type="ORF">C7B47_11765</name>
</gene>
<organism evidence="4 5">
    <name type="scientific">Sulfobacillus thermosulfidooxidans</name>
    <dbReference type="NCBI Taxonomy" id="28034"/>
    <lineage>
        <taxon>Bacteria</taxon>
        <taxon>Bacillati</taxon>
        <taxon>Bacillota</taxon>
        <taxon>Clostridia</taxon>
        <taxon>Eubacteriales</taxon>
        <taxon>Clostridiales Family XVII. Incertae Sedis</taxon>
        <taxon>Sulfobacillus</taxon>
    </lineage>
</organism>
<dbReference type="CDD" id="cd04622">
    <property type="entry name" value="CBS_pair_HRP1_like"/>
    <property type="match status" value="1"/>
</dbReference>
<dbReference type="PANTHER" id="PTHR43080">
    <property type="entry name" value="CBS DOMAIN-CONTAINING PROTEIN CBSX3, MITOCHONDRIAL"/>
    <property type="match status" value="1"/>
</dbReference>
<dbReference type="PROSITE" id="PS51371">
    <property type="entry name" value="CBS"/>
    <property type="match status" value="2"/>
</dbReference>
<dbReference type="InterPro" id="IPR046342">
    <property type="entry name" value="CBS_dom_sf"/>
</dbReference>
<dbReference type="InterPro" id="IPR000644">
    <property type="entry name" value="CBS_dom"/>
</dbReference>
<evidence type="ECO:0000313" key="4">
    <source>
        <dbReference type="EMBL" id="PSR25661.1"/>
    </source>
</evidence>
<name>A0A1R0IQ70_SULTH</name>
<evidence type="ECO:0000313" key="5">
    <source>
        <dbReference type="Proteomes" id="UP000242705"/>
    </source>
</evidence>
<dbReference type="Pfam" id="PF00571">
    <property type="entry name" value="CBS"/>
    <property type="match status" value="2"/>
</dbReference>
<comment type="caution">
    <text evidence="4">The sequence shown here is derived from an EMBL/GenBank/DDBJ whole genome shotgun (WGS) entry which is preliminary data.</text>
</comment>
<dbReference type="Proteomes" id="UP000242705">
    <property type="component" value="Unassembled WGS sequence"/>
</dbReference>
<dbReference type="AlphaFoldDB" id="A0A1R0IQ70"/>
<sequence length="144" mass="15426">MKVSEIMTKKVFTVSPSDSIQKAAELMKKVDCGSLPVLDNDKVTAVVTDRDITIRAVAEGKGPDTPVKSVMFSKVVTISPDADAKEAANMMADHQIRRLPVVENGKLVGILAIADLARVNIFVTESGQALSEISEPSHQSNAIH</sequence>
<proteinExistence type="predicted"/>